<comment type="caution">
    <text evidence="1">The sequence shown here is derived from an EMBL/GenBank/DDBJ whole genome shotgun (WGS) entry which is preliminary data.</text>
</comment>
<dbReference type="VEuPathDB" id="FungiDB:VP01_9698g1"/>
<sequence>FLLEFHFTITYQPGKLAVVPDALSRQDNVYPREGKFYLNSMTLHSKTLKLQDAQLSDPCCRDIRSNITLYSKNYSISKHDLLLYKEKIVVPDNPSLKLSILKSRHNSPLADFSWLGMTRDIKDYVNSCYDCNCKEASNHQKYGNCCVLFLDLSLSTLEDSTESLHSLSSRVQRTN</sequence>
<gene>
    <name evidence="1" type="ORF">VP01_9698g1</name>
</gene>
<organism evidence="1 2">
    <name type="scientific">Puccinia sorghi</name>
    <dbReference type="NCBI Taxonomy" id="27349"/>
    <lineage>
        <taxon>Eukaryota</taxon>
        <taxon>Fungi</taxon>
        <taxon>Dikarya</taxon>
        <taxon>Basidiomycota</taxon>
        <taxon>Pucciniomycotina</taxon>
        <taxon>Pucciniomycetes</taxon>
        <taxon>Pucciniales</taxon>
        <taxon>Pucciniaceae</taxon>
        <taxon>Puccinia</taxon>
    </lineage>
</organism>
<dbReference type="Proteomes" id="UP000037035">
    <property type="component" value="Unassembled WGS sequence"/>
</dbReference>
<protein>
    <submittedName>
        <fullName evidence="1">Transposon Tf2-11 polyprotein type 1</fullName>
    </submittedName>
</protein>
<accession>A0A0L6U6J2</accession>
<keyword evidence="2" id="KW-1185">Reference proteome</keyword>
<reference evidence="1 2" key="1">
    <citation type="submission" date="2015-08" db="EMBL/GenBank/DDBJ databases">
        <title>Next Generation Sequencing and Analysis of the Genome of Puccinia sorghi L Schw, the Causal Agent of Maize Common Rust.</title>
        <authorList>
            <person name="Rochi L."/>
            <person name="Burguener G."/>
            <person name="Darino M."/>
            <person name="Turjanski A."/>
            <person name="Kreff E."/>
            <person name="Dieguez M.J."/>
            <person name="Sacco F."/>
        </authorList>
    </citation>
    <scope>NUCLEOTIDE SEQUENCE [LARGE SCALE GENOMIC DNA]</scope>
    <source>
        <strain evidence="1 2">RO10H11247</strain>
    </source>
</reference>
<proteinExistence type="predicted"/>
<dbReference type="OrthoDB" id="3341476at2759"/>
<evidence type="ECO:0000313" key="1">
    <source>
        <dbReference type="EMBL" id="KNZ43942.1"/>
    </source>
</evidence>
<evidence type="ECO:0000313" key="2">
    <source>
        <dbReference type="Proteomes" id="UP000037035"/>
    </source>
</evidence>
<dbReference type="EMBL" id="LAVV01015378">
    <property type="protein sequence ID" value="KNZ43942.1"/>
    <property type="molecule type" value="Genomic_DNA"/>
</dbReference>
<dbReference type="AlphaFoldDB" id="A0A0L6U6J2"/>
<feature type="non-terminal residue" evidence="1">
    <location>
        <position position="1"/>
    </location>
</feature>
<name>A0A0L6U6J2_9BASI</name>